<dbReference type="PANTHER" id="PTHR23416:SF23">
    <property type="entry name" value="ACETYLTRANSFERASE C18B11.09C-RELATED"/>
    <property type="match status" value="1"/>
</dbReference>
<comment type="similarity">
    <text evidence="1">Belongs to the transferase hexapeptide repeat family.</text>
</comment>
<gene>
    <name evidence="4" type="ORF">COU30_00355</name>
</gene>
<dbReference type="Pfam" id="PF14602">
    <property type="entry name" value="Hexapep_2"/>
    <property type="match status" value="1"/>
</dbReference>
<dbReference type="CDD" id="cd04647">
    <property type="entry name" value="LbH_MAT_like"/>
    <property type="match status" value="1"/>
</dbReference>
<dbReference type="InterPro" id="IPR051159">
    <property type="entry name" value="Hexapeptide_acetyltransf"/>
</dbReference>
<dbReference type="InterPro" id="IPR018357">
    <property type="entry name" value="Hexapep_transf_CS"/>
</dbReference>
<dbReference type="PROSITE" id="PS00101">
    <property type="entry name" value="HEXAPEP_TRANSFERASES"/>
    <property type="match status" value="1"/>
</dbReference>
<dbReference type="GO" id="GO:0005829">
    <property type="term" value="C:cytosol"/>
    <property type="evidence" value="ECO:0007669"/>
    <property type="project" value="TreeGrafter"/>
</dbReference>
<evidence type="ECO:0000256" key="2">
    <source>
        <dbReference type="ARBA" id="ARBA00022679"/>
    </source>
</evidence>
<keyword evidence="3" id="KW-0677">Repeat</keyword>
<dbReference type="AlphaFoldDB" id="A0A2M6P268"/>
<dbReference type="SUPFAM" id="SSF51161">
    <property type="entry name" value="Trimeric LpxA-like enzymes"/>
    <property type="match status" value="1"/>
</dbReference>
<dbReference type="InterPro" id="IPR001451">
    <property type="entry name" value="Hexapep"/>
</dbReference>
<dbReference type="Pfam" id="PF00132">
    <property type="entry name" value="Hexapep"/>
    <property type="match status" value="1"/>
</dbReference>
<dbReference type="InterPro" id="IPR011004">
    <property type="entry name" value="Trimer_LpxA-like_sf"/>
</dbReference>
<evidence type="ECO:0000313" key="5">
    <source>
        <dbReference type="Proteomes" id="UP000228528"/>
    </source>
</evidence>
<evidence type="ECO:0000256" key="3">
    <source>
        <dbReference type="ARBA" id="ARBA00022737"/>
    </source>
</evidence>
<dbReference type="Proteomes" id="UP000228528">
    <property type="component" value="Unassembled WGS sequence"/>
</dbReference>
<keyword evidence="2 4" id="KW-0808">Transferase</keyword>
<sequence length="132" mass="14565">MEKRFVQWIPPVIEEGKMTQWHWIVRHVKNFVLGLYTDIGAFCYINAKYGVDIGDNVQIGAHCAIYSVSTIDNKQGKVTLGKNVCIGAHTIIMPGVTIGEHSVIGAHSFVNKDIPSYVVAVGCPAKIIRSIR</sequence>
<evidence type="ECO:0000313" key="4">
    <source>
        <dbReference type="EMBL" id="PIR77825.1"/>
    </source>
</evidence>
<dbReference type="Gene3D" id="2.160.10.10">
    <property type="entry name" value="Hexapeptide repeat proteins"/>
    <property type="match status" value="1"/>
</dbReference>
<comment type="caution">
    <text evidence="4">The sequence shown here is derived from an EMBL/GenBank/DDBJ whole genome shotgun (WGS) entry which is preliminary data.</text>
</comment>
<organism evidence="4 5">
    <name type="scientific">Candidatus Magasanikbacteria bacterium CG10_big_fil_rev_8_21_14_0_10_38_6</name>
    <dbReference type="NCBI Taxonomy" id="1974647"/>
    <lineage>
        <taxon>Bacteria</taxon>
        <taxon>Candidatus Magasanikiibacteriota</taxon>
    </lineage>
</organism>
<name>A0A2M6P268_9BACT</name>
<reference evidence="5" key="1">
    <citation type="submission" date="2017-09" db="EMBL/GenBank/DDBJ databases">
        <title>Depth-based differentiation of microbial function through sediment-hosted aquifers and enrichment of novel symbionts in the deep terrestrial subsurface.</title>
        <authorList>
            <person name="Probst A.J."/>
            <person name="Ladd B."/>
            <person name="Jarett J.K."/>
            <person name="Geller-Mcgrath D.E."/>
            <person name="Sieber C.M.K."/>
            <person name="Emerson J.B."/>
            <person name="Anantharaman K."/>
            <person name="Thomas B.C."/>
            <person name="Malmstrom R."/>
            <person name="Stieglmeier M."/>
            <person name="Klingl A."/>
            <person name="Woyke T."/>
            <person name="Ryan C.M."/>
            <person name="Banfield J.F."/>
        </authorList>
    </citation>
    <scope>NUCLEOTIDE SEQUENCE [LARGE SCALE GENOMIC DNA]</scope>
</reference>
<dbReference type="PANTHER" id="PTHR23416">
    <property type="entry name" value="SIALIC ACID SYNTHASE-RELATED"/>
    <property type="match status" value="1"/>
</dbReference>
<evidence type="ECO:0000256" key="1">
    <source>
        <dbReference type="ARBA" id="ARBA00007274"/>
    </source>
</evidence>
<protein>
    <submittedName>
        <fullName evidence="4">Acetyltransferase</fullName>
    </submittedName>
</protein>
<proteinExistence type="inferred from homology"/>
<dbReference type="GO" id="GO:0008374">
    <property type="term" value="F:O-acyltransferase activity"/>
    <property type="evidence" value="ECO:0007669"/>
    <property type="project" value="TreeGrafter"/>
</dbReference>
<accession>A0A2M6P268</accession>
<dbReference type="EMBL" id="PFBW01000017">
    <property type="protein sequence ID" value="PIR77825.1"/>
    <property type="molecule type" value="Genomic_DNA"/>
</dbReference>